<dbReference type="KEGG" id="bse:Bsel_2887"/>
<reference evidence="2" key="1">
    <citation type="submission" date="2009-10" db="EMBL/GenBank/DDBJ databases">
        <title>Complete sequence of Bacillus selenitireducens MLS10.</title>
        <authorList>
            <consortium name="US DOE Joint Genome Institute"/>
            <person name="Lucas S."/>
            <person name="Copeland A."/>
            <person name="Lapidus A."/>
            <person name="Glavina del Rio T."/>
            <person name="Dalin E."/>
            <person name="Tice H."/>
            <person name="Bruce D."/>
            <person name="Goodwin L."/>
            <person name="Pitluck S."/>
            <person name="Sims D."/>
            <person name="Brettin T."/>
            <person name="Detter J.C."/>
            <person name="Han C."/>
            <person name="Larimer F."/>
            <person name="Land M."/>
            <person name="Hauser L."/>
            <person name="Kyrpides N."/>
            <person name="Ovchinnikova G."/>
            <person name="Stolz J."/>
        </authorList>
    </citation>
    <scope>NUCLEOTIDE SEQUENCE [LARGE SCALE GENOMIC DNA]</scope>
    <source>
        <strain evidence="2">MLS10</strain>
    </source>
</reference>
<dbReference type="RefSeq" id="WP_013173789.1">
    <property type="nucleotide sequence ID" value="NC_014219.1"/>
</dbReference>
<evidence type="ECO:0000313" key="2">
    <source>
        <dbReference type="EMBL" id="ADI00376.1"/>
    </source>
</evidence>
<dbReference type="eggNOG" id="ENOG5032VBH">
    <property type="taxonomic scope" value="Bacteria"/>
</dbReference>
<dbReference type="OrthoDB" id="2452746at2"/>
<keyword evidence="1" id="KW-0472">Membrane</keyword>
<name>D6XZ91_BACIE</name>
<dbReference type="STRING" id="439292.Bsel_2887"/>
<evidence type="ECO:0000256" key="1">
    <source>
        <dbReference type="SAM" id="Phobius"/>
    </source>
</evidence>
<proteinExistence type="predicted"/>
<keyword evidence="1" id="KW-1133">Transmembrane helix</keyword>
<dbReference type="Proteomes" id="UP000000271">
    <property type="component" value="Chromosome"/>
</dbReference>
<protein>
    <submittedName>
        <fullName evidence="2">Uncharacterized protein</fullName>
    </submittedName>
</protein>
<sequence length="129" mass="14009">MTTYAKALLITSAVFGLIGVMIGSHMAGAGSYAMRTFHAHMLVSGFLTTMGWGIFYQAFKPATPILARIHVFSAIIGSVSLNLGMYLYQGNPFGLPELALLLFYIIGGTIYMIAFIAFFLIVVKLKTTD</sequence>
<keyword evidence="3" id="KW-1185">Reference proteome</keyword>
<accession>D6XZ91</accession>
<keyword evidence="1" id="KW-0812">Transmembrane</keyword>
<evidence type="ECO:0000313" key="3">
    <source>
        <dbReference type="Proteomes" id="UP000000271"/>
    </source>
</evidence>
<dbReference type="HOGENOM" id="CLU_150673_0_0_9"/>
<feature type="transmembrane region" description="Helical" evidence="1">
    <location>
        <begin position="101"/>
        <end position="123"/>
    </location>
</feature>
<dbReference type="EMBL" id="CP001791">
    <property type="protein sequence ID" value="ADI00376.1"/>
    <property type="molecule type" value="Genomic_DNA"/>
</dbReference>
<dbReference type="AlphaFoldDB" id="D6XZ91"/>
<feature type="transmembrane region" description="Helical" evidence="1">
    <location>
        <begin position="71"/>
        <end position="89"/>
    </location>
</feature>
<gene>
    <name evidence="2" type="ordered locus">Bsel_2887</name>
</gene>
<feature type="transmembrane region" description="Helical" evidence="1">
    <location>
        <begin position="39"/>
        <end position="59"/>
    </location>
</feature>
<organism evidence="2 3">
    <name type="scientific">Bacillus selenitireducens (strain ATCC 700615 / DSM 15326 / MLS10)</name>
    <dbReference type="NCBI Taxonomy" id="439292"/>
    <lineage>
        <taxon>Bacteria</taxon>
        <taxon>Bacillati</taxon>
        <taxon>Bacillota</taxon>
        <taxon>Bacilli</taxon>
        <taxon>Bacillales</taxon>
        <taxon>Bacillaceae</taxon>
        <taxon>Salisediminibacterium</taxon>
    </lineage>
</organism>